<dbReference type="EMBL" id="CAMGYJ010000007">
    <property type="protein sequence ID" value="CAI0443384.1"/>
    <property type="molecule type" value="Genomic_DNA"/>
</dbReference>
<evidence type="ECO:0000313" key="1">
    <source>
        <dbReference type="EMBL" id="CAI0443384.1"/>
    </source>
</evidence>
<dbReference type="AlphaFoldDB" id="A0AAV0MBL1"/>
<organism evidence="1 2">
    <name type="scientific">Linum tenue</name>
    <dbReference type="NCBI Taxonomy" id="586396"/>
    <lineage>
        <taxon>Eukaryota</taxon>
        <taxon>Viridiplantae</taxon>
        <taxon>Streptophyta</taxon>
        <taxon>Embryophyta</taxon>
        <taxon>Tracheophyta</taxon>
        <taxon>Spermatophyta</taxon>
        <taxon>Magnoliopsida</taxon>
        <taxon>eudicotyledons</taxon>
        <taxon>Gunneridae</taxon>
        <taxon>Pentapetalae</taxon>
        <taxon>rosids</taxon>
        <taxon>fabids</taxon>
        <taxon>Malpighiales</taxon>
        <taxon>Linaceae</taxon>
        <taxon>Linum</taxon>
    </lineage>
</organism>
<evidence type="ECO:0000313" key="2">
    <source>
        <dbReference type="Proteomes" id="UP001154282"/>
    </source>
</evidence>
<gene>
    <name evidence="1" type="ORF">LITE_LOCUS27642</name>
</gene>
<proteinExistence type="predicted"/>
<keyword evidence="2" id="KW-1185">Reference proteome</keyword>
<sequence length="108" mass="12511">MMNSIQYFSNTRDLAIIYDEYLLRQDVSRFHCKSSLNAYPHVCIRLCKNETPTKLQKHWKEKKHLICRNSLVEMANVLHMNGGLEEASYALNSLLQVNETDAESHNGV</sequence>
<comment type="caution">
    <text evidence="1">The sequence shown here is derived from an EMBL/GenBank/DDBJ whole genome shotgun (WGS) entry which is preliminary data.</text>
</comment>
<accession>A0AAV0MBL1</accession>
<reference evidence="1" key="1">
    <citation type="submission" date="2022-08" db="EMBL/GenBank/DDBJ databases">
        <authorList>
            <person name="Gutierrez-Valencia J."/>
        </authorList>
    </citation>
    <scope>NUCLEOTIDE SEQUENCE</scope>
</reference>
<protein>
    <submittedName>
        <fullName evidence="1">Uncharacterized protein</fullName>
    </submittedName>
</protein>
<dbReference type="Proteomes" id="UP001154282">
    <property type="component" value="Unassembled WGS sequence"/>
</dbReference>
<name>A0AAV0MBL1_9ROSI</name>